<dbReference type="EMBL" id="JAHXRS010000029">
    <property type="protein sequence ID" value="MBW6395995.1"/>
    <property type="molecule type" value="Genomic_DNA"/>
</dbReference>
<reference evidence="1 2" key="1">
    <citation type="submission" date="2021-07" db="EMBL/GenBank/DDBJ databases">
        <title>Thermus aquaticus gen. n. and sp. n., a nonsporulating extreme thermophile.</title>
        <authorList>
            <person name="Hu C.-J."/>
            <person name="Li W.-J."/>
            <person name="Xian W.-D."/>
        </authorList>
    </citation>
    <scope>NUCLEOTIDE SEQUENCE [LARGE SCALE GENOMIC DNA]</scope>
    <source>
        <strain evidence="1 2">SYSU G05001</strain>
    </source>
</reference>
<evidence type="ECO:0000313" key="2">
    <source>
        <dbReference type="Proteomes" id="UP000724268"/>
    </source>
</evidence>
<accession>A0ABS7A144</accession>
<sequence length="80" mass="9137">MISAEALTERGLVFLMHWKTDGDLRIAELETRAELAAMGLPTYGLFLRYPDFYAPGFFEVWAPPEVAQAFVERRRNACLV</sequence>
<proteinExistence type="predicted"/>
<name>A0ABS7A144_9DEIN</name>
<protein>
    <recommendedName>
        <fullName evidence="3">DUF3303 domain-containing protein</fullName>
    </recommendedName>
</protein>
<gene>
    <name evidence="1" type="ORF">KZX47_12660</name>
</gene>
<dbReference type="Proteomes" id="UP000724268">
    <property type="component" value="Unassembled WGS sequence"/>
</dbReference>
<keyword evidence="2" id="KW-1185">Reference proteome</keyword>
<evidence type="ECO:0000313" key="1">
    <source>
        <dbReference type="EMBL" id="MBW6395995.1"/>
    </source>
</evidence>
<dbReference type="RefSeq" id="WP_219760450.1">
    <property type="nucleotide sequence ID" value="NZ_JAHXRS010000029.1"/>
</dbReference>
<evidence type="ECO:0008006" key="3">
    <source>
        <dbReference type="Google" id="ProtNLM"/>
    </source>
</evidence>
<organism evidence="1 2">
    <name type="scientific">Thermus brevis</name>
    <dbReference type="NCBI Taxonomy" id="2862456"/>
    <lineage>
        <taxon>Bacteria</taxon>
        <taxon>Thermotogati</taxon>
        <taxon>Deinococcota</taxon>
        <taxon>Deinococci</taxon>
        <taxon>Thermales</taxon>
        <taxon>Thermaceae</taxon>
        <taxon>Thermus</taxon>
    </lineage>
</organism>
<comment type="caution">
    <text evidence="1">The sequence shown here is derived from an EMBL/GenBank/DDBJ whole genome shotgun (WGS) entry which is preliminary data.</text>
</comment>